<name>A0A916Z3N4_9BACT</name>
<dbReference type="EMBL" id="BMKK01000010">
    <property type="protein sequence ID" value="GGD74201.1"/>
    <property type="molecule type" value="Genomic_DNA"/>
</dbReference>
<accession>A0A916Z3N4</accession>
<dbReference type="Proteomes" id="UP000609064">
    <property type="component" value="Unassembled WGS sequence"/>
</dbReference>
<feature type="chain" id="PRO_5037778572" description="DUF5050 domain-containing protein" evidence="1">
    <location>
        <begin position="22"/>
        <end position="511"/>
    </location>
</feature>
<reference evidence="2" key="1">
    <citation type="journal article" date="2014" name="Int. J. Syst. Evol. Microbiol.">
        <title>Complete genome sequence of Corynebacterium casei LMG S-19264T (=DSM 44701T), isolated from a smear-ripened cheese.</title>
        <authorList>
            <consortium name="US DOE Joint Genome Institute (JGI-PGF)"/>
            <person name="Walter F."/>
            <person name="Albersmeier A."/>
            <person name="Kalinowski J."/>
            <person name="Ruckert C."/>
        </authorList>
    </citation>
    <scope>NUCLEOTIDE SEQUENCE</scope>
    <source>
        <strain evidence="2">CGMCC 1.15958</strain>
    </source>
</reference>
<protein>
    <recommendedName>
        <fullName evidence="4">DUF5050 domain-containing protein</fullName>
    </recommendedName>
</protein>
<gene>
    <name evidence="2" type="ORF">GCM10011514_42880</name>
</gene>
<evidence type="ECO:0008006" key="4">
    <source>
        <dbReference type="Google" id="ProtNLM"/>
    </source>
</evidence>
<keyword evidence="3" id="KW-1185">Reference proteome</keyword>
<dbReference type="InterPro" id="IPR055015">
    <property type="entry name" value="GCX_COOH"/>
</dbReference>
<dbReference type="NCBIfam" id="NF045639">
    <property type="entry name" value="GCX_COOH"/>
    <property type="match status" value="1"/>
</dbReference>
<evidence type="ECO:0000313" key="3">
    <source>
        <dbReference type="Proteomes" id="UP000609064"/>
    </source>
</evidence>
<evidence type="ECO:0000313" key="2">
    <source>
        <dbReference type="EMBL" id="GGD74201.1"/>
    </source>
</evidence>
<dbReference type="RefSeq" id="WP_188769241.1">
    <property type="nucleotide sequence ID" value="NZ_BMKK01000010.1"/>
</dbReference>
<proteinExistence type="predicted"/>
<keyword evidence="1" id="KW-0732">Signal</keyword>
<reference evidence="2" key="2">
    <citation type="submission" date="2020-09" db="EMBL/GenBank/DDBJ databases">
        <authorList>
            <person name="Sun Q."/>
            <person name="Zhou Y."/>
        </authorList>
    </citation>
    <scope>NUCLEOTIDE SEQUENCE</scope>
    <source>
        <strain evidence="2">CGMCC 1.15958</strain>
    </source>
</reference>
<organism evidence="2 3">
    <name type="scientific">Emticicia aquatilis</name>
    <dbReference type="NCBI Taxonomy" id="1537369"/>
    <lineage>
        <taxon>Bacteria</taxon>
        <taxon>Pseudomonadati</taxon>
        <taxon>Bacteroidota</taxon>
        <taxon>Cytophagia</taxon>
        <taxon>Cytophagales</taxon>
        <taxon>Leadbetterellaceae</taxon>
        <taxon>Emticicia</taxon>
    </lineage>
</organism>
<sequence length="511" mass="58590">MQKSILILTTLFLFNFLPIQAQLPTLFQDSYDGNGVVPSTSNLFAWKDNLYMSRSVGSIYGGSTNLWKFDNIQSTTVLANINIRSAVTSTNYMMFHCYIPANDVVPKLAFTKTGNNNDFVYSSQRGVMNYAIAKNDTFYISVADNNYNYKFWRMIPTANGVSETMFSTPNNLWIEKHCYYKNDIYFIGVIYNSSNLTRYLYRIRNNQVQLIRSNIYDIQFLDNEMYVSTYGGYFYYLDKGTIDNNGFITWKNLKYYTPNEGSYMGLLKNFTIFKNKFYFVCSLAFVGEQLCYVSNDSIKVVKLNNYSTNEVNILGQVNDKIIFESRNLDDEGKRLCLWASDGTANGTKIINYDVRTTLSGYYNPYNGGEKRPANFQNRIFFLGTTNKEGEEVWFTDGTSAGTKMLMDINPGTASSRPTDFIAFNNRLYFTAFHPTYGSELWYFQPNCLSERNISGVSIQNEGSLDYLNSTQKITGNVNREYKASKAFILNNGFEVETGSVFKTVLDYGCQY</sequence>
<feature type="signal peptide" evidence="1">
    <location>
        <begin position="1"/>
        <end position="21"/>
    </location>
</feature>
<dbReference type="AlphaFoldDB" id="A0A916Z3N4"/>
<evidence type="ECO:0000256" key="1">
    <source>
        <dbReference type="SAM" id="SignalP"/>
    </source>
</evidence>
<comment type="caution">
    <text evidence="2">The sequence shown here is derived from an EMBL/GenBank/DDBJ whole genome shotgun (WGS) entry which is preliminary data.</text>
</comment>